<dbReference type="EMBL" id="CAJPDQ010000022">
    <property type="protein sequence ID" value="CAF9924804.1"/>
    <property type="molecule type" value="Genomic_DNA"/>
</dbReference>
<protein>
    <recommendedName>
        <fullName evidence="4">Zn(2)-C6 fungal-type domain-containing protein</fullName>
    </recommendedName>
</protein>
<evidence type="ECO:0000313" key="3">
    <source>
        <dbReference type="Proteomes" id="UP000664169"/>
    </source>
</evidence>
<sequence length="483" mass="53465">MPIQVPYRYESFFAYKRPDATQSQPFTEMGITAEMTYPAVYPTAAQILETSIHPAFDNVEAVATSIPDIADPVILNSAAAKQAISVVNPKAQQVRSDPCSHASPHSAVAKTKSAPKGGRVGPLTLSQREKVEDMRNYGACWRCRKYKKPCNGPGVCNTCVTSGFRVWPSALGCRRGDFDSFAFGMIPTHSEQIVGQMVACYPKPPGWRNISKIYSSDLVISPSAANGDRFEQLMLKVQTTQLTGPGVMELLQIACNLQRGLPKESRVLANTLKGLGHACEFYSCFVATAENPPILRSKYDLVNIFTQNRKALLTTLSSFLNSCLTGKMRDWLPTFLSANFIVFTFVMLSDAAIMVPSQYRDKLWSSIQGIIMDFRGILYPMAQDLLSALGKGSKLLHMQCWNMVPASVEDSMEQGNGLERNREGMKILDGDTASFDGLRALQLWLESFGPLMRGDAWYSNAPHTVEVLPICSWERMFDFSPRG</sequence>
<gene>
    <name evidence="2" type="ORF">GOMPHAMPRED_003715</name>
</gene>
<dbReference type="PANTHER" id="PTHR35392">
    <property type="entry name" value="ZN(II)2CYS6 TRANSCRIPTION FACTOR (EUROFUNG)-RELATED-RELATED"/>
    <property type="match status" value="1"/>
</dbReference>
<name>A0A8H3ISR8_9LECA</name>
<proteinExistence type="predicted"/>
<feature type="region of interest" description="Disordered" evidence="1">
    <location>
        <begin position="95"/>
        <end position="122"/>
    </location>
</feature>
<dbReference type="OrthoDB" id="5422180at2759"/>
<accession>A0A8H3ISR8</accession>
<evidence type="ECO:0008006" key="4">
    <source>
        <dbReference type="Google" id="ProtNLM"/>
    </source>
</evidence>
<dbReference type="InterPro" id="IPR052973">
    <property type="entry name" value="Fungal_sec-metab_reg_TF"/>
</dbReference>
<organism evidence="2 3">
    <name type="scientific">Gomphillus americanus</name>
    <dbReference type="NCBI Taxonomy" id="1940652"/>
    <lineage>
        <taxon>Eukaryota</taxon>
        <taxon>Fungi</taxon>
        <taxon>Dikarya</taxon>
        <taxon>Ascomycota</taxon>
        <taxon>Pezizomycotina</taxon>
        <taxon>Lecanoromycetes</taxon>
        <taxon>OSLEUM clade</taxon>
        <taxon>Ostropomycetidae</taxon>
        <taxon>Ostropales</taxon>
        <taxon>Graphidaceae</taxon>
        <taxon>Gomphilloideae</taxon>
        <taxon>Gomphillus</taxon>
    </lineage>
</organism>
<evidence type="ECO:0000256" key="1">
    <source>
        <dbReference type="SAM" id="MobiDB-lite"/>
    </source>
</evidence>
<keyword evidence="3" id="KW-1185">Reference proteome</keyword>
<comment type="caution">
    <text evidence="2">The sequence shown here is derived from an EMBL/GenBank/DDBJ whole genome shotgun (WGS) entry which is preliminary data.</text>
</comment>
<dbReference type="AlphaFoldDB" id="A0A8H3ISR8"/>
<reference evidence="2" key="1">
    <citation type="submission" date="2021-03" db="EMBL/GenBank/DDBJ databases">
        <authorList>
            <person name="Tagirdzhanova G."/>
        </authorList>
    </citation>
    <scope>NUCLEOTIDE SEQUENCE</scope>
</reference>
<dbReference type="Proteomes" id="UP000664169">
    <property type="component" value="Unassembled WGS sequence"/>
</dbReference>
<evidence type="ECO:0000313" key="2">
    <source>
        <dbReference type="EMBL" id="CAF9924804.1"/>
    </source>
</evidence>